<organism evidence="1">
    <name type="scientific">Enterovibrio sp. FF_113</name>
    <dbReference type="NCBI Taxonomy" id="1660266"/>
    <lineage>
        <taxon>Bacteria</taxon>
        <taxon>Pseudomonadati</taxon>
        <taxon>Pseudomonadota</taxon>
        <taxon>Gammaproteobacteria</taxon>
        <taxon>Vibrionales</taxon>
        <taxon>Vibrionaceae</taxon>
        <taxon>Enterovibrio</taxon>
    </lineage>
</organism>
<name>A0A0H3ZZA7_9GAMM</name>
<accession>A0A0H3ZZA7</accession>
<reference evidence="1" key="1">
    <citation type="journal article" date="2015" name="MBio">
        <title>Eco-Evolutionary Dynamics of Episomes among Ecologically Cohesive Bacterial Populations.</title>
        <authorList>
            <person name="Xue H."/>
            <person name="Cordero O.X."/>
            <person name="Camas F.M."/>
            <person name="Trimble W."/>
            <person name="Meyer F."/>
            <person name="Guglielmini J."/>
            <person name="Rocha E.P."/>
            <person name="Polz M.F."/>
        </authorList>
    </citation>
    <scope>NUCLEOTIDE SEQUENCE</scope>
    <source>
        <strain evidence="1">FF_113</strain>
    </source>
</reference>
<protein>
    <submittedName>
        <fullName evidence="1">Uncharacterized protein</fullName>
    </submittedName>
</protein>
<evidence type="ECO:0000313" key="1">
    <source>
        <dbReference type="EMBL" id="AKN38806.1"/>
    </source>
</evidence>
<dbReference type="EMBL" id="KP795616">
    <property type="protein sequence ID" value="AKN38806.1"/>
    <property type="molecule type" value="Genomic_DNA"/>
</dbReference>
<dbReference type="AlphaFoldDB" id="A0A0H3ZZA7"/>
<sequence>MKKASIPSQQDYYAAARKIKPNPSSTANRRAIESYEERRKMRELFDYLH</sequence>
<proteinExistence type="predicted"/>